<accession>A0A8H3XDL4</accession>
<sequence length="145" mass="17266">MLISLIACLKLPELSCLLIKGLDMKELYKLILVNHACARNFIPQLWRDPFEAYRNNDIYKIKIVCILLNRLDNLDINFNDIYGSKKFENKPLFPYERYLQNLDTYQIVNMLYLLIQFKLLEVYKNEKNTGSVTEKKYNLACEIFK</sequence>
<keyword evidence="1" id="KW-0732">Signal</keyword>
<proteinExistence type="predicted"/>
<name>A0A8H3XDL4_GIGMA</name>
<feature type="signal peptide" evidence="1">
    <location>
        <begin position="1"/>
        <end position="16"/>
    </location>
</feature>
<organism evidence="2 3">
    <name type="scientific">Gigaspora margarita</name>
    <dbReference type="NCBI Taxonomy" id="4874"/>
    <lineage>
        <taxon>Eukaryota</taxon>
        <taxon>Fungi</taxon>
        <taxon>Fungi incertae sedis</taxon>
        <taxon>Mucoromycota</taxon>
        <taxon>Glomeromycotina</taxon>
        <taxon>Glomeromycetes</taxon>
        <taxon>Diversisporales</taxon>
        <taxon>Gigasporaceae</taxon>
        <taxon>Gigaspora</taxon>
    </lineage>
</organism>
<gene>
    <name evidence="2" type="ORF">F8M41_001957</name>
</gene>
<evidence type="ECO:0000313" key="3">
    <source>
        <dbReference type="Proteomes" id="UP000439903"/>
    </source>
</evidence>
<comment type="caution">
    <text evidence="2">The sequence shown here is derived from an EMBL/GenBank/DDBJ whole genome shotgun (WGS) entry which is preliminary data.</text>
</comment>
<evidence type="ECO:0000313" key="2">
    <source>
        <dbReference type="EMBL" id="KAF0452021.1"/>
    </source>
</evidence>
<dbReference type="EMBL" id="WTPW01001163">
    <property type="protein sequence ID" value="KAF0452021.1"/>
    <property type="molecule type" value="Genomic_DNA"/>
</dbReference>
<dbReference type="Proteomes" id="UP000439903">
    <property type="component" value="Unassembled WGS sequence"/>
</dbReference>
<keyword evidence="3" id="KW-1185">Reference proteome</keyword>
<dbReference type="AlphaFoldDB" id="A0A8H3XDL4"/>
<feature type="chain" id="PRO_5034662041" evidence="1">
    <location>
        <begin position="17"/>
        <end position="145"/>
    </location>
</feature>
<reference evidence="2 3" key="1">
    <citation type="journal article" date="2019" name="Environ. Microbiol.">
        <title>At the nexus of three kingdoms: the genome of the mycorrhizal fungus Gigaspora margarita provides insights into plant, endobacterial and fungal interactions.</title>
        <authorList>
            <person name="Venice F."/>
            <person name="Ghignone S."/>
            <person name="Salvioli di Fossalunga A."/>
            <person name="Amselem J."/>
            <person name="Novero M."/>
            <person name="Xianan X."/>
            <person name="Sedzielewska Toro K."/>
            <person name="Morin E."/>
            <person name="Lipzen A."/>
            <person name="Grigoriev I.V."/>
            <person name="Henrissat B."/>
            <person name="Martin F.M."/>
            <person name="Bonfante P."/>
        </authorList>
    </citation>
    <scope>NUCLEOTIDE SEQUENCE [LARGE SCALE GENOMIC DNA]</scope>
    <source>
        <strain evidence="2 3">BEG34</strain>
    </source>
</reference>
<evidence type="ECO:0000256" key="1">
    <source>
        <dbReference type="SAM" id="SignalP"/>
    </source>
</evidence>
<protein>
    <submittedName>
        <fullName evidence="2">Uncharacterized protein</fullName>
    </submittedName>
</protein>